<protein>
    <submittedName>
        <fullName evidence="3">Integrase</fullName>
    </submittedName>
</protein>
<geneLocation type="plasmid" evidence="3">
    <name>pINGR16-02E1</name>
</geneLocation>
<reference evidence="3" key="1">
    <citation type="journal article" date="2016" name="Genome Biol. Evol.">
        <title>Evolution of chromosomal Clostridium botulinum type E neurotoxin gene clusters: evidence provided by their rare plasmid borne counterparts.</title>
        <authorList>
            <person name="Carter A.T."/>
            <person name="Austin J.W."/>
            <person name="Weedmark K.A."/>
            <person name="Peck M.W."/>
        </authorList>
    </citation>
    <scope>NUCLEOTIDE SEQUENCE</scope>
    <source>
        <strain evidence="3">INGR16-02E1</strain>
        <strain evidence="4">ST0210E1</strain>
        <plasmid evidence="3">pINGR16-02E1</plasmid>
        <plasmid evidence="4">pST0210E1</plasmid>
    </source>
</reference>
<dbReference type="GO" id="GO:0015074">
    <property type="term" value="P:DNA integration"/>
    <property type="evidence" value="ECO:0007669"/>
    <property type="project" value="InterPro"/>
</dbReference>
<dbReference type="SUPFAM" id="SSF56349">
    <property type="entry name" value="DNA breaking-rejoining enzymes"/>
    <property type="match status" value="1"/>
</dbReference>
<dbReference type="InterPro" id="IPR013762">
    <property type="entry name" value="Integrase-like_cat_sf"/>
</dbReference>
<dbReference type="EMBL" id="KT897276">
    <property type="protein sequence ID" value="ALT05450.1"/>
    <property type="molecule type" value="Genomic_DNA"/>
</dbReference>
<dbReference type="PROSITE" id="PS51898">
    <property type="entry name" value="TYR_RECOMBINASE"/>
    <property type="match status" value="1"/>
</dbReference>
<dbReference type="GO" id="GO:0003677">
    <property type="term" value="F:DNA binding"/>
    <property type="evidence" value="ECO:0007669"/>
    <property type="project" value="InterPro"/>
</dbReference>
<geneLocation type="plasmid" evidence="4">
    <name>pST0210E1</name>
</geneLocation>
<keyword evidence="3" id="KW-0614">Plasmid</keyword>
<evidence type="ECO:0000313" key="4">
    <source>
        <dbReference type="EMBL" id="ALT05548.1"/>
    </source>
</evidence>
<organism evidence="3">
    <name type="scientific">Clostridium botulinum</name>
    <dbReference type="NCBI Taxonomy" id="1491"/>
    <lineage>
        <taxon>Bacteria</taxon>
        <taxon>Bacillati</taxon>
        <taxon>Bacillota</taxon>
        <taxon>Clostridia</taxon>
        <taxon>Eubacteriales</taxon>
        <taxon>Clostridiaceae</taxon>
        <taxon>Clostridium</taxon>
    </lineage>
</organism>
<dbReference type="InterPro" id="IPR002104">
    <property type="entry name" value="Integrase_catalytic"/>
</dbReference>
<sequence length="260" mass="29892">MLFRRTNMSTFNIEEFNKLIDKVGVNNLTPEALEVLIKNIGNSDKDENTEKVSSKSSGTKSNKAGIVTRALELEEFLKIIELLKSGFEYENKSGKISYFNPQPNVALALELEATLGLRISDILTLKVSNFQKNKLELLEKKTNKLQYREIDPHISEYIRDYALEHNLGLNDNIISVKTRWIQDRLKIVSKYLGLTNIGTHSFRKFFAMHVYQNSNGDIDLVRCLLNHSTITVTQHYLKTSQKKIDEYSKSVNFLTKNLNE</sequence>
<dbReference type="Gene3D" id="1.10.443.10">
    <property type="entry name" value="Intergrase catalytic core"/>
    <property type="match status" value="1"/>
</dbReference>
<dbReference type="GO" id="GO:0006310">
    <property type="term" value="P:DNA recombination"/>
    <property type="evidence" value="ECO:0007669"/>
    <property type="project" value="UniProtKB-KW"/>
</dbReference>
<dbReference type="EMBL" id="KT897277">
    <property type="protein sequence ID" value="ALT05548.1"/>
    <property type="molecule type" value="Genomic_DNA"/>
</dbReference>
<dbReference type="Pfam" id="PF00589">
    <property type="entry name" value="Phage_integrase"/>
    <property type="match status" value="1"/>
</dbReference>
<evidence type="ECO:0000256" key="1">
    <source>
        <dbReference type="ARBA" id="ARBA00023172"/>
    </source>
</evidence>
<name>A0A126JIB1_CLOBO</name>
<accession>A0A126JIB1</accession>
<feature type="domain" description="Tyr recombinase" evidence="2">
    <location>
        <begin position="66"/>
        <end position="249"/>
    </location>
</feature>
<keyword evidence="1" id="KW-0233">DNA recombination</keyword>
<evidence type="ECO:0000313" key="3">
    <source>
        <dbReference type="EMBL" id="ALT05450.1"/>
    </source>
</evidence>
<dbReference type="AlphaFoldDB" id="A0A126JIB1"/>
<dbReference type="InterPro" id="IPR011010">
    <property type="entry name" value="DNA_brk_join_enz"/>
</dbReference>
<evidence type="ECO:0000259" key="2">
    <source>
        <dbReference type="PROSITE" id="PS51898"/>
    </source>
</evidence>
<proteinExistence type="predicted"/>